<dbReference type="EMBL" id="CMVM020000414">
    <property type="status" value="NOT_ANNOTATED_CDS"/>
    <property type="molecule type" value="Genomic_DNA"/>
</dbReference>
<dbReference type="Gene3D" id="1.10.490.10">
    <property type="entry name" value="Globins"/>
    <property type="match status" value="1"/>
</dbReference>
<dbReference type="PANTHER" id="PTHR46458">
    <property type="entry name" value="BLR2807 PROTEIN"/>
    <property type="match status" value="1"/>
</dbReference>
<keyword evidence="1" id="KW-0813">Transport</keyword>
<dbReference type="OMA" id="EMGRRMF"/>
<dbReference type="GO" id="GO:0046872">
    <property type="term" value="F:metal ion binding"/>
    <property type="evidence" value="ECO:0007669"/>
    <property type="project" value="UniProtKB-KW"/>
</dbReference>
<dbReference type="SUPFAM" id="SSF46458">
    <property type="entry name" value="Globin-like"/>
    <property type="match status" value="1"/>
</dbReference>
<evidence type="ECO:0000256" key="3">
    <source>
        <dbReference type="ARBA" id="ARBA00022621"/>
    </source>
</evidence>
<organism evidence="8 9">
    <name type="scientific">Onchocerca volvulus</name>
    <dbReference type="NCBI Taxonomy" id="6282"/>
    <lineage>
        <taxon>Eukaryota</taxon>
        <taxon>Metazoa</taxon>
        <taxon>Ecdysozoa</taxon>
        <taxon>Nematoda</taxon>
        <taxon>Chromadorea</taxon>
        <taxon>Rhabditida</taxon>
        <taxon>Spirurina</taxon>
        <taxon>Spiruromorpha</taxon>
        <taxon>Filarioidea</taxon>
        <taxon>Onchocercidae</taxon>
        <taxon>Onchocerca</taxon>
    </lineage>
</organism>
<dbReference type="InterPro" id="IPR050532">
    <property type="entry name" value="Globin-like_OT"/>
</dbReference>
<dbReference type="Proteomes" id="UP000024404">
    <property type="component" value="Unassembled WGS sequence"/>
</dbReference>
<dbReference type="PROSITE" id="PS01033">
    <property type="entry name" value="GLOBIN"/>
    <property type="match status" value="1"/>
</dbReference>
<evidence type="ECO:0000313" key="8">
    <source>
        <dbReference type="EnsemblMetazoa" id="OVOC12271a.1"/>
    </source>
</evidence>
<keyword evidence="2" id="KW-0349">Heme</keyword>
<evidence type="ECO:0000256" key="1">
    <source>
        <dbReference type="ARBA" id="ARBA00022448"/>
    </source>
</evidence>
<sequence length="308" mass="35901">MGNKESTNYHESGKIIRQPSNKRHSRTISPVRTRSESIPHPQSSRKLSSFRKEEETESQIASLNKNRSKSFRATSEQPRNLNNTRRRTMICEMTGLTAQQKAILATMWRQLPRGVIFDLGKRVFEIIFERDPKLLMIINLEHLQNTNQWQEHVNFRMHAQRFTHALSQSMRNLTEPIIAADRLQEFGASYVNQENITYGSLNVVIPHSYWDRLSAAITTTAQEFLNKQQLKTSKQTLTVDNVLLLENERRNSRNLFSQVSANINAWSILAQFIANQIRFGYEMELMLRVELKKLNVDRTMKQSLANRK</sequence>
<dbReference type="InterPro" id="IPR012292">
    <property type="entry name" value="Globin/Proto"/>
</dbReference>
<dbReference type="InterPro" id="IPR044399">
    <property type="entry name" value="Mb-like_M"/>
</dbReference>
<reference evidence="9" key="1">
    <citation type="submission" date="2013-10" db="EMBL/GenBank/DDBJ databases">
        <title>Genome sequencing of Onchocerca volvulus.</title>
        <authorList>
            <person name="Cotton J."/>
            <person name="Tsai J."/>
            <person name="Stanley E."/>
            <person name="Tracey A."/>
            <person name="Holroyd N."/>
            <person name="Lustigman S."/>
            <person name="Berriman M."/>
        </authorList>
    </citation>
    <scope>NUCLEOTIDE SEQUENCE</scope>
</reference>
<proteinExistence type="predicted"/>
<dbReference type="InterPro" id="IPR009050">
    <property type="entry name" value="Globin-like_sf"/>
</dbReference>
<feature type="domain" description="Globin" evidence="7">
    <location>
        <begin position="95"/>
        <end position="282"/>
    </location>
</feature>
<reference evidence="8" key="2">
    <citation type="submission" date="2022-06" db="UniProtKB">
        <authorList>
            <consortium name="EnsemblMetazoa"/>
        </authorList>
    </citation>
    <scope>IDENTIFICATION</scope>
</reference>
<feature type="region of interest" description="Disordered" evidence="6">
    <location>
        <begin position="1"/>
        <end position="86"/>
    </location>
</feature>
<dbReference type="AlphaFoldDB" id="A0A8R1TM55"/>
<accession>A0A8R1TM55</accession>
<dbReference type="CDD" id="cd01040">
    <property type="entry name" value="Mb-like"/>
    <property type="match status" value="1"/>
</dbReference>
<name>A0A8R1TM55_ONCVO</name>
<evidence type="ECO:0000256" key="2">
    <source>
        <dbReference type="ARBA" id="ARBA00022617"/>
    </source>
</evidence>
<dbReference type="EnsemblMetazoa" id="OVOC12271a.1">
    <property type="protein sequence ID" value="OVOC12271a.1"/>
    <property type="gene ID" value="WBGene00249080"/>
</dbReference>
<evidence type="ECO:0000259" key="7">
    <source>
        <dbReference type="PROSITE" id="PS01033"/>
    </source>
</evidence>
<dbReference type="InterPro" id="IPR000971">
    <property type="entry name" value="Globin"/>
</dbReference>
<feature type="compositionally biased region" description="Polar residues" evidence="6">
    <location>
        <begin position="58"/>
        <end position="83"/>
    </location>
</feature>
<dbReference type="GO" id="GO:0005344">
    <property type="term" value="F:oxygen carrier activity"/>
    <property type="evidence" value="ECO:0007669"/>
    <property type="project" value="UniProtKB-KW"/>
</dbReference>
<evidence type="ECO:0000313" key="9">
    <source>
        <dbReference type="Proteomes" id="UP000024404"/>
    </source>
</evidence>
<protein>
    <submittedName>
        <fullName evidence="8">GLOBIN domain-containing protein</fullName>
    </submittedName>
</protein>
<evidence type="ECO:0000256" key="5">
    <source>
        <dbReference type="ARBA" id="ARBA00023004"/>
    </source>
</evidence>
<evidence type="ECO:0000256" key="4">
    <source>
        <dbReference type="ARBA" id="ARBA00022723"/>
    </source>
</evidence>
<keyword evidence="3" id="KW-0561">Oxygen transport</keyword>
<keyword evidence="9" id="KW-1185">Reference proteome</keyword>
<dbReference type="GO" id="GO:0019825">
    <property type="term" value="F:oxygen binding"/>
    <property type="evidence" value="ECO:0007669"/>
    <property type="project" value="InterPro"/>
</dbReference>
<keyword evidence="4" id="KW-0479">Metal-binding</keyword>
<evidence type="ECO:0000256" key="6">
    <source>
        <dbReference type="SAM" id="MobiDB-lite"/>
    </source>
</evidence>
<keyword evidence="5" id="KW-0408">Iron</keyword>
<dbReference type="PANTHER" id="PTHR46458:SF1">
    <property type="entry name" value="GEO09476P1"/>
    <property type="match status" value="1"/>
</dbReference>
<dbReference type="GO" id="GO:0020037">
    <property type="term" value="F:heme binding"/>
    <property type="evidence" value="ECO:0007669"/>
    <property type="project" value="InterPro"/>
</dbReference>